<proteinExistence type="predicted"/>
<feature type="compositionally biased region" description="Basic and acidic residues" evidence="1">
    <location>
        <begin position="130"/>
        <end position="141"/>
    </location>
</feature>
<feature type="non-terminal residue" evidence="2">
    <location>
        <position position="141"/>
    </location>
</feature>
<evidence type="ECO:0000313" key="2">
    <source>
        <dbReference type="EMBL" id="CAA9469148.1"/>
    </source>
</evidence>
<evidence type="ECO:0000256" key="1">
    <source>
        <dbReference type="SAM" id="MobiDB-lite"/>
    </source>
</evidence>
<feature type="region of interest" description="Disordered" evidence="1">
    <location>
        <begin position="86"/>
        <end position="141"/>
    </location>
</feature>
<protein>
    <submittedName>
        <fullName evidence="2">Redox-sensitive transcriptional regulator (AT-rich DNA-binding protein)</fullName>
    </submittedName>
</protein>
<dbReference type="EMBL" id="CADCVL010000105">
    <property type="protein sequence ID" value="CAA9469148.1"/>
    <property type="molecule type" value="Genomic_DNA"/>
</dbReference>
<dbReference type="AlphaFoldDB" id="A0A6J4RB58"/>
<sequence>EFGRSGDQRERRRGVRRGRGARGSPHPRRRGAPVALPAGAHAGAQDGQGDDLLAGALRVHAHQLHPDPAGSVGLRQVRQARRRLPRGVARLADPQDPAHQRPAQHRAVRGRLPRTGDRLVGHLRRPRLPRRGDLRRGRGED</sequence>
<feature type="region of interest" description="Disordered" evidence="1">
    <location>
        <begin position="1"/>
        <end position="51"/>
    </location>
</feature>
<organism evidence="2">
    <name type="scientific">uncultured Solirubrobacteraceae bacterium</name>
    <dbReference type="NCBI Taxonomy" id="1162706"/>
    <lineage>
        <taxon>Bacteria</taxon>
        <taxon>Bacillati</taxon>
        <taxon>Actinomycetota</taxon>
        <taxon>Thermoleophilia</taxon>
        <taxon>Solirubrobacterales</taxon>
        <taxon>Solirubrobacteraceae</taxon>
        <taxon>environmental samples</taxon>
    </lineage>
</organism>
<feature type="non-terminal residue" evidence="2">
    <location>
        <position position="1"/>
    </location>
</feature>
<feature type="compositionally biased region" description="Basic and acidic residues" evidence="1">
    <location>
        <begin position="1"/>
        <end position="10"/>
    </location>
</feature>
<gene>
    <name evidence="2" type="ORF">AVDCRST_MAG65-603</name>
</gene>
<feature type="compositionally biased region" description="Low complexity" evidence="1">
    <location>
        <begin position="38"/>
        <end position="51"/>
    </location>
</feature>
<feature type="compositionally biased region" description="Basic residues" evidence="1">
    <location>
        <begin position="11"/>
        <end position="31"/>
    </location>
</feature>
<reference evidence="2" key="1">
    <citation type="submission" date="2020-02" db="EMBL/GenBank/DDBJ databases">
        <authorList>
            <person name="Meier V. D."/>
        </authorList>
    </citation>
    <scope>NUCLEOTIDE SEQUENCE</scope>
    <source>
        <strain evidence="2">AVDCRST_MAG65</strain>
    </source>
</reference>
<feature type="compositionally biased region" description="Basic residues" evidence="1">
    <location>
        <begin position="102"/>
        <end position="112"/>
    </location>
</feature>
<name>A0A6J4RB58_9ACTN</name>
<dbReference type="GO" id="GO:0003677">
    <property type="term" value="F:DNA binding"/>
    <property type="evidence" value="ECO:0007669"/>
    <property type="project" value="UniProtKB-KW"/>
</dbReference>
<accession>A0A6J4RB58</accession>
<keyword evidence="2" id="KW-0238">DNA-binding</keyword>